<evidence type="ECO:0000313" key="13">
    <source>
        <dbReference type="EMBL" id="MDN7228157.1"/>
    </source>
</evidence>
<keyword evidence="7" id="KW-0548">Nucleotidyltransferase</keyword>
<evidence type="ECO:0000256" key="7">
    <source>
        <dbReference type="ARBA" id="ARBA00022695"/>
    </source>
</evidence>
<comment type="caution">
    <text evidence="13">The sequence shown here is derived from an EMBL/GenBank/DDBJ whole genome shotgun (WGS) entry which is preliminary data.</text>
</comment>
<comment type="pathway">
    <text evidence="1">Cofactor biosynthesis; FAD biosynthesis; FAD from FMN: step 1/1.</text>
</comment>
<evidence type="ECO:0000256" key="3">
    <source>
        <dbReference type="ARBA" id="ARBA00012393"/>
    </source>
</evidence>
<keyword evidence="6" id="KW-0808">Transferase</keyword>
<dbReference type="SUPFAM" id="SSF52374">
    <property type="entry name" value="Nucleotidylyl transferase"/>
    <property type="match status" value="1"/>
</dbReference>
<evidence type="ECO:0000259" key="12">
    <source>
        <dbReference type="Pfam" id="PF06574"/>
    </source>
</evidence>
<dbReference type="Pfam" id="PF06574">
    <property type="entry name" value="FAD_syn"/>
    <property type="match status" value="1"/>
</dbReference>
<keyword evidence="8" id="KW-0547">Nucleotide-binding</keyword>
<reference evidence="13 14" key="1">
    <citation type="submission" date="2023-06" db="EMBL/GenBank/DDBJ databases">
        <title>Novel species in genus Planococcus.</title>
        <authorList>
            <person name="Ning S."/>
        </authorList>
    </citation>
    <scope>NUCLEOTIDE SEQUENCE [LARGE SCALE GENOMIC DNA]</scope>
    <source>
        <strain evidence="13 14">N064</strain>
    </source>
</reference>
<dbReference type="RefSeq" id="WP_300980825.1">
    <property type="nucleotide sequence ID" value="NZ_CP129238.1"/>
</dbReference>
<dbReference type="NCBIfam" id="TIGR00125">
    <property type="entry name" value="cyt_tran_rel"/>
    <property type="match status" value="1"/>
</dbReference>
<comment type="similarity">
    <text evidence="2">Belongs to the RibF family.</text>
</comment>
<keyword evidence="14" id="KW-1185">Reference proteome</keyword>
<evidence type="ECO:0000256" key="1">
    <source>
        <dbReference type="ARBA" id="ARBA00004726"/>
    </source>
</evidence>
<dbReference type="EMBL" id="JAUJWW010000005">
    <property type="protein sequence ID" value="MDN7228157.1"/>
    <property type="molecule type" value="Genomic_DNA"/>
</dbReference>
<name>A0ABT8MTC2_9BACL</name>
<dbReference type="CDD" id="cd02064">
    <property type="entry name" value="FAD_synthetase_N"/>
    <property type="match status" value="1"/>
</dbReference>
<evidence type="ECO:0000256" key="5">
    <source>
        <dbReference type="ARBA" id="ARBA00022643"/>
    </source>
</evidence>
<dbReference type="InterPro" id="IPR004821">
    <property type="entry name" value="Cyt_trans-like"/>
</dbReference>
<feature type="domain" description="FAD synthetase" evidence="12">
    <location>
        <begin position="16"/>
        <end position="170"/>
    </location>
</feature>
<keyword evidence="5" id="KW-0288">FMN</keyword>
<dbReference type="EC" id="2.7.7.2" evidence="3"/>
<evidence type="ECO:0000256" key="8">
    <source>
        <dbReference type="ARBA" id="ARBA00022741"/>
    </source>
</evidence>
<dbReference type="InterPro" id="IPR023468">
    <property type="entry name" value="Riboflavin_kinase"/>
</dbReference>
<evidence type="ECO:0000256" key="4">
    <source>
        <dbReference type="ARBA" id="ARBA00022630"/>
    </source>
</evidence>
<evidence type="ECO:0000256" key="9">
    <source>
        <dbReference type="ARBA" id="ARBA00022827"/>
    </source>
</evidence>
<dbReference type="Proteomes" id="UP001172054">
    <property type="component" value="Unassembled WGS sequence"/>
</dbReference>
<comment type="catalytic activity">
    <reaction evidence="11">
        <text>FMN + ATP + H(+) = FAD + diphosphate</text>
        <dbReference type="Rhea" id="RHEA:17237"/>
        <dbReference type="ChEBI" id="CHEBI:15378"/>
        <dbReference type="ChEBI" id="CHEBI:30616"/>
        <dbReference type="ChEBI" id="CHEBI:33019"/>
        <dbReference type="ChEBI" id="CHEBI:57692"/>
        <dbReference type="ChEBI" id="CHEBI:58210"/>
        <dbReference type="EC" id="2.7.7.2"/>
    </reaction>
</comment>
<accession>A0ABT8MTC2</accession>
<evidence type="ECO:0000313" key="14">
    <source>
        <dbReference type="Proteomes" id="UP001172054"/>
    </source>
</evidence>
<dbReference type="PANTHER" id="PTHR22749">
    <property type="entry name" value="RIBOFLAVIN KINASE/FMN ADENYLYLTRANSFERASE"/>
    <property type="match status" value="1"/>
</dbReference>
<dbReference type="PANTHER" id="PTHR22749:SF6">
    <property type="entry name" value="RIBOFLAVIN KINASE"/>
    <property type="match status" value="1"/>
</dbReference>
<proteinExistence type="inferred from homology"/>
<dbReference type="InterPro" id="IPR014729">
    <property type="entry name" value="Rossmann-like_a/b/a_fold"/>
</dbReference>
<evidence type="ECO:0000256" key="10">
    <source>
        <dbReference type="ARBA" id="ARBA00022840"/>
    </source>
</evidence>
<evidence type="ECO:0000256" key="2">
    <source>
        <dbReference type="ARBA" id="ARBA00010214"/>
    </source>
</evidence>
<organism evidence="13 14">
    <name type="scientific">Planococcus liqunii</name>
    <dbReference type="NCBI Taxonomy" id="3058394"/>
    <lineage>
        <taxon>Bacteria</taxon>
        <taxon>Bacillati</taxon>
        <taxon>Bacillota</taxon>
        <taxon>Bacilli</taxon>
        <taxon>Bacillales</taxon>
        <taxon>Caryophanaceae</taxon>
        <taxon>Planococcus</taxon>
    </lineage>
</organism>
<evidence type="ECO:0000256" key="6">
    <source>
        <dbReference type="ARBA" id="ARBA00022679"/>
    </source>
</evidence>
<evidence type="ECO:0000256" key="11">
    <source>
        <dbReference type="ARBA" id="ARBA00049494"/>
    </source>
</evidence>
<dbReference type="Gene3D" id="3.40.50.620">
    <property type="entry name" value="HUPs"/>
    <property type="match status" value="1"/>
</dbReference>
<sequence length="266" mass="29884">MKTIEINHANLQHCQETLPPHVIALGFFDGLHKGHRTVIETARRKADELGLPLAVMSFFPHPKSVLSKGQKQVEYLMPLEKKQQRLQQLGVDWFFIVEFSLDFASLSPQQFAGQYLVGLNAKHVVCGYDYTYGSKGAGNVNTLYADGSGNYGVTEVAKVELCGDKISSTRIRESLAVGDIEFIQNLLGEPYTIEWCPENGLLPQYTLPARGEYVATVKCHDREIVGILQVTADQQINFNRVGFISDRMMTIKWHKEVEETAFSLMT</sequence>
<keyword evidence="9" id="KW-0274">FAD</keyword>
<protein>
    <recommendedName>
        <fullName evidence="3">FAD synthase</fullName>
        <ecNumber evidence="3">2.7.7.2</ecNumber>
    </recommendedName>
</protein>
<gene>
    <name evidence="13" type="ORF">QWY15_12690</name>
</gene>
<keyword evidence="10" id="KW-0067">ATP-binding</keyword>
<keyword evidence="4" id="KW-0285">Flavoprotein</keyword>
<dbReference type="InterPro" id="IPR015864">
    <property type="entry name" value="FAD_synthase"/>
</dbReference>